<dbReference type="Pfam" id="PF22429">
    <property type="entry name" value="HutF_N"/>
    <property type="match status" value="1"/>
</dbReference>
<dbReference type="NCBIfam" id="NF006681">
    <property type="entry name" value="PRK09229.1-2"/>
    <property type="match status" value="1"/>
</dbReference>
<protein>
    <submittedName>
        <fullName evidence="4">Formiminoglutamate deiminase</fullName>
    </submittedName>
</protein>
<dbReference type="EMBL" id="SOAM01000002">
    <property type="protein sequence ID" value="TDS77432.1"/>
    <property type="molecule type" value="Genomic_DNA"/>
</dbReference>
<dbReference type="Gene3D" id="3.20.20.140">
    <property type="entry name" value="Metal-dependent hydrolases"/>
    <property type="match status" value="1"/>
</dbReference>
<name>A0A4R7FLW7_9MICO</name>
<sequence length="439" mass="46841">MTQPDGIRSEGDPASEAQNLLRNGIWAETLVAPEGVRERVRLVVADGRIAAVEEGVAPQEGDRRLRLVVPGFVNAHSHAFHRVLRGRTHDDGGDFWRWREAMYRAAAELTPESYGDLASAVFREMVEAGWTAVGEFHYVHHRPDGRPYDPPHAMELALAAAAREVGIRLVLLDTCYLTADVDGRALEPRQRRFGDGDADGWLARRQALRSAIGDDPLVTIGAAIHSVRAVPLPAIARIAAALPPDVPLHVHVAEQPRETADFLARHGETPVAALDRLGVLGPRTTLVHGTHLSPEDVARIGGAGATVALCPTTEADLGDGIGPARALADAGARIALGSDGQSVIDPLLEMRGLEAGERLASGRRGRFTPRELLAAATEHGATSLGLPPTRFRVGDPADLVELDPDSPRTRGAVPAQLVLTATASDVRTTVVAGREVHRA</sequence>
<dbReference type="InterPro" id="IPR011059">
    <property type="entry name" value="Metal-dep_hydrolase_composite"/>
</dbReference>
<dbReference type="Pfam" id="PF01979">
    <property type="entry name" value="Amidohydro_1"/>
    <property type="match status" value="1"/>
</dbReference>
<dbReference type="SUPFAM" id="SSF51556">
    <property type="entry name" value="Metallo-dependent hydrolases"/>
    <property type="match status" value="1"/>
</dbReference>
<evidence type="ECO:0000259" key="2">
    <source>
        <dbReference type="Pfam" id="PF01979"/>
    </source>
</evidence>
<dbReference type="PANTHER" id="PTHR43794:SF11">
    <property type="entry name" value="AMIDOHYDROLASE-RELATED DOMAIN-CONTAINING PROTEIN"/>
    <property type="match status" value="1"/>
</dbReference>
<evidence type="ECO:0000259" key="3">
    <source>
        <dbReference type="Pfam" id="PF22429"/>
    </source>
</evidence>
<proteinExistence type="predicted"/>
<dbReference type="InterPro" id="IPR006680">
    <property type="entry name" value="Amidohydro-rel"/>
</dbReference>
<dbReference type="OrthoDB" id="3204583at2"/>
<dbReference type="PANTHER" id="PTHR43794">
    <property type="entry name" value="AMINOHYDROLASE SSNA-RELATED"/>
    <property type="match status" value="1"/>
</dbReference>
<evidence type="ECO:0000313" key="5">
    <source>
        <dbReference type="Proteomes" id="UP000295344"/>
    </source>
</evidence>
<evidence type="ECO:0000256" key="1">
    <source>
        <dbReference type="ARBA" id="ARBA00022801"/>
    </source>
</evidence>
<keyword evidence="5" id="KW-1185">Reference proteome</keyword>
<accession>A0A4R7FLW7</accession>
<dbReference type="GO" id="GO:0016810">
    <property type="term" value="F:hydrolase activity, acting on carbon-nitrogen (but not peptide) bonds"/>
    <property type="evidence" value="ECO:0007669"/>
    <property type="project" value="InterPro"/>
</dbReference>
<organism evidence="4 5">
    <name type="scientific">Amnibacterium kyonggiense</name>
    <dbReference type="NCBI Taxonomy" id="595671"/>
    <lineage>
        <taxon>Bacteria</taxon>
        <taxon>Bacillati</taxon>
        <taxon>Actinomycetota</taxon>
        <taxon>Actinomycetes</taxon>
        <taxon>Micrococcales</taxon>
        <taxon>Microbacteriaceae</taxon>
        <taxon>Amnibacterium</taxon>
    </lineage>
</organism>
<dbReference type="Gene3D" id="2.30.40.10">
    <property type="entry name" value="Urease, subunit C, domain 1"/>
    <property type="match status" value="1"/>
</dbReference>
<dbReference type="InterPro" id="IPR055156">
    <property type="entry name" value="HutF-like_N"/>
</dbReference>
<dbReference type="Proteomes" id="UP000295344">
    <property type="component" value="Unassembled WGS sequence"/>
</dbReference>
<feature type="domain" description="Amidohydrolase-related" evidence="2">
    <location>
        <begin position="67"/>
        <end position="436"/>
    </location>
</feature>
<feature type="domain" description="Formimidoylglutamate deiminase N-terminal" evidence="3">
    <location>
        <begin position="25"/>
        <end position="64"/>
    </location>
</feature>
<gene>
    <name evidence="4" type="ORF">CLV52_2378</name>
</gene>
<dbReference type="NCBIfam" id="TIGR02022">
    <property type="entry name" value="hutF"/>
    <property type="match status" value="1"/>
</dbReference>
<dbReference type="InterPro" id="IPR050287">
    <property type="entry name" value="MTA/SAH_deaminase"/>
</dbReference>
<comment type="caution">
    <text evidence="4">The sequence shown here is derived from an EMBL/GenBank/DDBJ whole genome shotgun (WGS) entry which is preliminary data.</text>
</comment>
<reference evidence="4 5" key="1">
    <citation type="submission" date="2019-03" db="EMBL/GenBank/DDBJ databases">
        <title>Genomic Encyclopedia of Archaeal and Bacterial Type Strains, Phase II (KMG-II): from individual species to whole genera.</title>
        <authorList>
            <person name="Goeker M."/>
        </authorList>
    </citation>
    <scope>NUCLEOTIDE SEQUENCE [LARGE SCALE GENOMIC DNA]</scope>
    <source>
        <strain evidence="4 5">DSM 24782</strain>
    </source>
</reference>
<dbReference type="SUPFAM" id="SSF51338">
    <property type="entry name" value="Composite domain of metallo-dependent hydrolases"/>
    <property type="match status" value="2"/>
</dbReference>
<dbReference type="InterPro" id="IPR010252">
    <property type="entry name" value="HutF"/>
</dbReference>
<evidence type="ECO:0000313" key="4">
    <source>
        <dbReference type="EMBL" id="TDS77432.1"/>
    </source>
</evidence>
<dbReference type="AlphaFoldDB" id="A0A4R7FLW7"/>
<dbReference type="InterPro" id="IPR032466">
    <property type="entry name" value="Metal_Hydrolase"/>
</dbReference>
<keyword evidence="1" id="KW-0378">Hydrolase</keyword>